<feature type="region of interest" description="Disordered" evidence="1">
    <location>
        <begin position="180"/>
        <end position="223"/>
    </location>
</feature>
<accession>A0A0N7H7V2</accession>
<feature type="region of interest" description="Disordered" evidence="1">
    <location>
        <begin position="451"/>
        <end position="478"/>
    </location>
</feature>
<dbReference type="KEGG" id="mft:XA26_05940"/>
<feature type="compositionally biased region" description="Gly residues" evidence="1">
    <location>
        <begin position="200"/>
        <end position="220"/>
    </location>
</feature>
<dbReference type="PATRIC" id="fig|1766.6.peg.587"/>
<feature type="region of interest" description="Disordered" evidence="1">
    <location>
        <begin position="281"/>
        <end position="305"/>
    </location>
</feature>
<dbReference type="Proteomes" id="UP000057134">
    <property type="component" value="Chromosome"/>
</dbReference>
<feature type="compositionally biased region" description="Basic and acidic residues" evidence="1">
    <location>
        <begin position="451"/>
        <end position="463"/>
    </location>
</feature>
<evidence type="ECO:0000256" key="1">
    <source>
        <dbReference type="SAM" id="MobiDB-lite"/>
    </source>
</evidence>
<evidence type="ECO:0000313" key="2">
    <source>
        <dbReference type="EMBL" id="ALI24455.1"/>
    </source>
</evidence>
<proteinExistence type="predicted"/>
<dbReference type="STRING" id="1766.XA26_05940"/>
<dbReference type="RefSeq" id="WP_054600968.1">
    <property type="nucleotide sequence ID" value="NZ_CP011269.1"/>
</dbReference>
<organism evidence="2 3">
    <name type="scientific">Mycolicibacterium fortuitum</name>
    <name type="common">Mycobacterium fortuitum</name>
    <dbReference type="NCBI Taxonomy" id="1766"/>
    <lineage>
        <taxon>Bacteria</taxon>
        <taxon>Bacillati</taxon>
        <taxon>Actinomycetota</taxon>
        <taxon>Actinomycetes</taxon>
        <taxon>Mycobacteriales</taxon>
        <taxon>Mycobacteriaceae</taxon>
        <taxon>Mycolicibacterium</taxon>
    </lineage>
</organism>
<gene>
    <name evidence="2" type="ORF">XA26_05940</name>
</gene>
<evidence type="ECO:0000313" key="3">
    <source>
        <dbReference type="Proteomes" id="UP000057134"/>
    </source>
</evidence>
<reference evidence="2 3" key="1">
    <citation type="journal article" date="2015" name="MBio">
        <title>Enzymatic Degradation of Phenazines Can Generate Energy and Protect Sensitive Organisms from Toxicity.</title>
        <authorList>
            <person name="Costa K.C."/>
            <person name="Bergkessel M."/>
            <person name="Saunders S."/>
            <person name="Korlach J."/>
            <person name="Newman D.K."/>
        </authorList>
    </citation>
    <scope>NUCLEOTIDE SEQUENCE [LARGE SCALE GENOMIC DNA]</scope>
    <source>
        <strain evidence="2 3">CT6</strain>
    </source>
</reference>
<sequence length="1510" mass="163939">MATTTRVMTTVLPYSVDPNGTFHVSVLFSHRLAGSAKLSDYPAMVNWVTSLTAPTTKFSLRIDNGETVGCTPLFGATDKSVWANAFPAATTAVADFPNPTVTQNEWKSYPAHRTPDHAFDAHNASACASPVTRPAVTTAPLAAELLATFGDIEGLRDLIAGLQNYRPRRGRDLRNLEDARTQAVKGALAPTKPDADAGPPAGGGPGGGPGAGPGGGGGTHIGIQEADASITPTRSPIDLLLSTKNVDNRVTNYIAGLDASTANTPIKKMLRDVHAAAGYYNRPEEQPHDPDDLDAAVAPPRTPHSDPDFHERAAAACGVKTLARALGLVVDLKVDQDDLAKLSAAHRIWCEVEIAQTERYVSPVTLCTTSGMQFLAQPREPDRWTGGRLRLGDEDRYRVVDLDPDAGGMSVEQMLRSVLRALAIEVNGDGGSFAPPSVRATGFAVAEIDRPDRLKDQLDDSPKGEPAVHQPGAQPGPELKFEHLLRGTRLEVWDDLTKSWHSLHERSVVASFGKNEIFKSNDDVGHLQNPPLSQVPGDPANNPFYVHEVLAGWDGWSLSAPRPGKLVIHNPSDHAEPGRERITDEQETTVNPGLGVRSSAKHGSLPALRYGCRYSFRIAGVDLAGNSVPMNRDLPPEVSEAQILAAKGHLDSVRTKMLARDNASVTADLRSRDKLRAPTLGTGGGVRAEAERAMASVMQSAASVRVRPELDTSEEDLAKLIADADAATVTVPKPFLRWDPITAPTFVPRVAYVPGESLQRMVIRTGLTSAPGVTERHIVPPKGSELEAEQDGRLDQLMREGKVARAYAIALKERGSLFYKEVQDIDNPKRRVIQPGIKLLSMPNVTEPKTLEQIQDPEVQPAAGQYIVHDVDNLLVPYLPDPMADGVALVFYDAGADHKFTNPRVLQSVTLKYAGDWPLLQPLRLVLHSAPRLDAEQDGNVIRVGLPPGEQVAVKVSSTLDDAHLKKMGLWVTSPINDPNVPDADRQVLAAAARDGWLWWLTPDEDLRLVHATARPAIPPKISRLVAEPRSANVVAANLDGVLDVHGASTDKVELRAEWAEPVDDPTAPEPSSRTTREVVVKHNIEENERFSLLTFNPNSAKHVGTRDAEVPLRRAVHTLPDTKARKVTYQLHGSSRYREFFLPDELPKTDDTASLGNPVEVNIPSSAVPAPPVVHDVIPMFQWDQTTEPEHPFAIRRSRRSGVRIWLDRPWFSSGDGEMLAVIATGDPELAKDKTDTVSLWARDPILVSSKIANSYEVPVLTAWQQRAVQLNLKPESLPGRPELHVIKPGSPTAGDKVINAYAYTPEFDPGRKRWYVDAVFESAGASWPFLRLAVARYQPNSIAGMEFSQVVATDFVQLPPERIGTLSRPDKDHVRVSITGVSSATNAPGLTLPASRPDKPEQLAPLLIKSHRVVATLQTRGKTSGSDLEWKSGTEVPCALAGVDATTYKATWTAELALEPAEQLLTPGDSDDLRVQIEEYEILSADETPGTPGLTPTERLVYADHFYL</sequence>
<protein>
    <submittedName>
        <fullName evidence="2">Uncharacterized protein</fullName>
    </submittedName>
</protein>
<dbReference type="EMBL" id="CP011269">
    <property type="protein sequence ID" value="ALI24455.1"/>
    <property type="molecule type" value="Genomic_DNA"/>
</dbReference>
<keyword evidence="3" id="KW-1185">Reference proteome</keyword>
<name>A0A0N7H7V2_MYCFO</name>